<feature type="transmembrane region" description="Helical" evidence="1">
    <location>
        <begin position="94"/>
        <end position="113"/>
    </location>
</feature>
<keyword evidence="1" id="KW-0472">Membrane</keyword>
<comment type="caution">
    <text evidence="2">The sequence shown here is derived from an EMBL/GenBank/DDBJ whole genome shotgun (WGS) entry which is preliminary data.</text>
</comment>
<keyword evidence="1" id="KW-1133">Transmembrane helix</keyword>
<sequence length="114" mass="13055">MDSHESGRRFKGCPIYDKDKKCGMRGCLDDESQSNYYKDLFCKFHLENNELTLKLKILSNQDCDLVILPLITVLLPIIYVVWDFLNLVITFSDIFATSLILVPSLLRASIVLVP</sequence>
<evidence type="ECO:0000313" key="2">
    <source>
        <dbReference type="EMBL" id="GFA44397.1"/>
    </source>
</evidence>
<dbReference type="EMBL" id="BKCJ010425067">
    <property type="protein sequence ID" value="GFA44397.1"/>
    <property type="molecule type" value="Genomic_DNA"/>
</dbReference>
<organism evidence="2">
    <name type="scientific">Tanacetum cinerariifolium</name>
    <name type="common">Dalmatian daisy</name>
    <name type="synonym">Chrysanthemum cinerariifolium</name>
    <dbReference type="NCBI Taxonomy" id="118510"/>
    <lineage>
        <taxon>Eukaryota</taxon>
        <taxon>Viridiplantae</taxon>
        <taxon>Streptophyta</taxon>
        <taxon>Embryophyta</taxon>
        <taxon>Tracheophyta</taxon>
        <taxon>Spermatophyta</taxon>
        <taxon>Magnoliopsida</taxon>
        <taxon>eudicotyledons</taxon>
        <taxon>Gunneridae</taxon>
        <taxon>Pentapetalae</taxon>
        <taxon>asterids</taxon>
        <taxon>campanulids</taxon>
        <taxon>Asterales</taxon>
        <taxon>Asteraceae</taxon>
        <taxon>Asteroideae</taxon>
        <taxon>Anthemideae</taxon>
        <taxon>Anthemidinae</taxon>
        <taxon>Tanacetum</taxon>
    </lineage>
</organism>
<accession>A0A699JLC6</accession>
<dbReference type="AlphaFoldDB" id="A0A699JLC6"/>
<keyword evidence="1" id="KW-0812">Transmembrane</keyword>
<proteinExistence type="predicted"/>
<evidence type="ECO:0000256" key="1">
    <source>
        <dbReference type="SAM" id="Phobius"/>
    </source>
</evidence>
<feature type="transmembrane region" description="Helical" evidence="1">
    <location>
        <begin position="63"/>
        <end position="82"/>
    </location>
</feature>
<name>A0A699JLC6_TANCI</name>
<reference evidence="2" key="1">
    <citation type="journal article" date="2019" name="Sci. Rep.">
        <title>Draft genome of Tanacetum cinerariifolium, the natural source of mosquito coil.</title>
        <authorList>
            <person name="Yamashiro T."/>
            <person name="Shiraishi A."/>
            <person name="Satake H."/>
            <person name="Nakayama K."/>
        </authorList>
    </citation>
    <scope>NUCLEOTIDE SEQUENCE</scope>
</reference>
<protein>
    <submittedName>
        <fullName evidence="2">Uncharacterized protein</fullName>
    </submittedName>
</protein>
<gene>
    <name evidence="2" type="ORF">Tci_616369</name>
</gene>